<evidence type="ECO:0000259" key="2">
    <source>
        <dbReference type="SMART" id="SM00703"/>
    </source>
</evidence>
<feature type="transmembrane region" description="Helical" evidence="1">
    <location>
        <begin position="533"/>
        <end position="563"/>
    </location>
</feature>
<dbReference type="GO" id="GO:0016747">
    <property type="term" value="F:acyltransferase activity, transferring groups other than amino-acyl groups"/>
    <property type="evidence" value="ECO:0007669"/>
    <property type="project" value="InterPro"/>
</dbReference>
<feature type="domain" description="Nose resistant-to-fluoxetine protein N-terminal" evidence="2">
    <location>
        <begin position="1"/>
        <end position="101"/>
    </location>
</feature>
<dbReference type="InterPro" id="IPR002656">
    <property type="entry name" value="Acyl_transf_3_dom"/>
</dbReference>
<keyword evidence="1" id="KW-0812">Transmembrane</keyword>
<feature type="transmembrane region" description="Helical" evidence="1">
    <location>
        <begin position="422"/>
        <end position="441"/>
    </location>
</feature>
<feature type="transmembrane region" description="Helical" evidence="1">
    <location>
        <begin position="320"/>
        <end position="339"/>
    </location>
</feature>
<dbReference type="Proteomes" id="UP001329430">
    <property type="component" value="Chromosome 8"/>
</dbReference>
<dbReference type="PANTHER" id="PTHR11161">
    <property type="entry name" value="O-ACYLTRANSFERASE"/>
    <property type="match status" value="1"/>
</dbReference>
<organism evidence="3 4">
    <name type="scientific">Pyrocoelia pectoralis</name>
    <dbReference type="NCBI Taxonomy" id="417401"/>
    <lineage>
        <taxon>Eukaryota</taxon>
        <taxon>Metazoa</taxon>
        <taxon>Ecdysozoa</taxon>
        <taxon>Arthropoda</taxon>
        <taxon>Hexapoda</taxon>
        <taxon>Insecta</taxon>
        <taxon>Pterygota</taxon>
        <taxon>Neoptera</taxon>
        <taxon>Endopterygota</taxon>
        <taxon>Coleoptera</taxon>
        <taxon>Polyphaga</taxon>
        <taxon>Elateriformia</taxon>
        <taxon>Elateroidea</taxon>
        <taxon>Lampyridae</taxon>
        <taxon>Lampyrinae</taxon>
        <taxon>Pyrocoelia</taxon>
    </lineage>
</organism>
<dbReference type="Pfam" id="PF20146">
    <property type="entry name" value="NRF"/>
    <property type="match status" value="1"/>
</dbReference>
<feature type="transmembrane region" description="Helical" evidence="1">
    <location>
        <begin position="387"/>
        <end position="410"/>
    </location>
</feature>
<dbReference type="InterPro" id="IPR052728">
    <property type="entry name" value="O2_lipid_transport_reg"/>
</dbReference>
<keyword evidence="4" id="KW-1185">Reference proteome</keyword>
<accession>A0AAN7V830</accession>
<dbReference type="AlphaFoldDB" id="A0AAN7V830"/>
<name>A0AAN7V830_9COLE</name>
<feature type="transmembrane region" description="Helical" evidence="1">
    <location>
        <begin position="261"/>
        <end position="279"/>
    </location>
</feature>
<feature type="transmembrane region" description="Helical" evidence="1">
    <location>
        <begin position="111"/>
        <end position="132"/>
    </location>
</feature>
<feature type="transmembrane region" description="Helical" evidence="1">
    <location>
        <begin position="346"/>
        <end position="367"/>
    </location>
</feature>
<dbReference type="PANTHER" id="PTHR11161:SF0">
    <property type="entry name" value="O-ACYLTRANSFERASE LIKE PROTEIN"/>
    <property type="match status" value="1"/>
</dbReference>
<proteinExistence type="predicted"/>
<comment type="caution">
    <text evidence="3">The sequence shown here is derived from an EMBL/GenBank/DDBJ whole genome shotgun (WGS) entry which is preliminary data.</text>
</comment>
<gene>
    <name evidence="3" type="ORF">RI129_011472</name>
</gene>
<reference evidence="3 4" key="1">
    <citation type="journal article" date="2024" name="Insects">
        <title>An Improved Chromosome-Level Genome Assembly of the Firefly Pyrocoelia pectoralis.</title>
        <authorList>
            <person name="Fu X."/>
            <person name="Meyer-Rochow V.B."/>
            <person name="Ballantyne L."/>
            <person name="Zhu X."/>
        </authorList>
    </citation>
    <scope>NUCLEOTIDE SEQUENCE [LARGE SCALE GENOMIC DNA]</scope>
    <source>
        <strain evidence="3">XCY_ONT2</strain>
    </source>
</reference>
<feature type="transmembrane region" description="Helical" evidence="1">
    <location>
        <begin position="453"/>
        <end position="473"/>
    </location>
</feature>
<keyword evidence="1" id="KW-0472">Membrane</keyword>
<feature type="transmembrane region" description="Helical" evidence="1">
    <location>
        <begin position="175"/>
        <end position="195"/>
    </location>
</feature>
<evidence type="ECO:0000256" key="1">
    <source>
        <dbReference type="SAM" id="Phobius"/>
    </source>
</evidence>
<sequence length="569" mass="65069">MYDASGKLPSGVLDGNYVELGSFDECLNVTTTRLSGKYCLGFLYVKDIEVVDSHSITGSFNGTHTMHFSTCIPSDCTALDVHRISAAMGIYLTIVEDFCQTADSQPEFDSLSITATTLFVCIALLMVVSIIYDLYNRFISNRVPNWVLSSFSVYINGKWLFTVKHNSKEIECLHGLRVLSMVAVLSFHSFFALFFHHLRNEYYLEHWIHQIQNMWLIKGDYAVDTFLLISGILVSYTFMLKTEKNHKFMVIYHYLNRYLRLTPSIAALILFVVGVLKFLGSGPLWPSFHAQIIGPCKEHWWYNLLYISNYKQGKCLGHTWYLSVDFQLFLISPIMLILLKRWPKRVLVATAFLTACCLAAIFAITWIFELRTSILFNIRNFSSYLPLYYECTATKAPCWLIGFMFGYLLHIAKRDKKMKRKAQSLLIVAVTVCFTCILSVFPTLNPDYSRIGSSLYLALATPAFSISIGWIIYCCHTGNGGIINTFLSHSVFKIISNLTYTIYLVHYPLVIYAQNRIRVPFFADNFGIFVYTIPGTLFLSFLLALLLSLAIELPVQTFVNVLMKKLHRK</sequence>
<dbReference type="Pfam" id="PF01757">
    <property type="entry name" value="Acyl_transf_3"/>
    <property type="match status" value="1"/>
</dbReference>
<protein>
    <recommendedName>
        <fullName evidence="2">Nose resistant-to-fluoxetine protein N-terminal domain-containing protein</fullName>
    </recommendedName>
</protein>
<evidence type="ECO:0000313" key="4">
    <source>
        <dbReference type="Proteomes" id="UP001329430"/>
    </source>
</evidence>
<feature type="transmembrane region" description="Helical" evidence="1">
    <location>
        <begin position="494"/>
        <end position="513"/>
    </location>
</feature>
<dbReference type="SMART" id="SM00703">
    <property type="entry name" value="NRF"/>
    <property type="match status" value="1"/>
</dbReference>
<dbReference type="EMBL" id="JAVRBK010000008">
    <property type="protein sequence ID" value="KAK5640661.1"/>
    <property type="molecule type" value="Genomic_DNA"/>
</dbReference>
<keyword evidence="1" id="KW-1133">Transmembrane helix</keyword>
<dbReference type="InterPro" id="IPR006621">
    <property type="entry name" value="Nose-resist-to-fluoxetine_N"/>
</dbReference>
<feature type="transmembrane region" description="Helical" evidence="1">
    <location>
        <begin position="221"/>
        <end position="240"/>
    </location>
</feature>
<evidence type="ECO:0000313" key="3">
    <source>
        <dbReference type="EMBL" id="KAK5640661.1"/>
    </source>
</evidence>